<name>A0A0A9EHY5_ARUDO</name>
<accession>A0A0A9EHY5</accession>
<sequence length="24" mass="2872">MWLFRLSYLICLVLLAKRMGAIFI</sequence>
<reference evidence="1" key="2">
    <citation type="journal article" date="2015" name="Data Brief">
        <title>Shoot transcriptome of the giant reed, Arundo donax.</title>
        <authorList>
            <person name="Barrero R.A."/>
            <person name="Guerrero F.D."/>
            <person name="Moolhuijzen P."/>
            <person name="Goolsby J.A."/>
            <person name="Tidwell J."/>
            <person name="Bellgard S.E."/>
            <person name="Bellgard M.I."/>
        </authorList>
    </citation>
    <scope>NUCLEOTIDE SEQUENCE</scope>
    <source>
        <tissue evidence="1">Shoot tissue taken approximately 20 cm above the soil surface</tissue>
    </source>
</reference>
<reference evidence="1" key="1">
    <citation type="submission" date="2014-09" db="EMBL/GenBank/DDBJ databases">
        <authorList>
            <person name="Magalhaes I.L.F."/>
            <person name="Oliveira U."/>
            <person name="Santos F.R."/>
            <person name="Vidigal T.H.D.A."/>
            <person name="Brescovit A.D."/>
            <person name="Santos A.J."/>
        </authorList>
    </citation>
    <scope>NUCLEOTIDE SEQUENCE</scope>
    <source>
        <tissue evidence="1">Shoot tissue taken approximately 20 cm above the soil surface</tissue>
    </source>
</reference>
<proteinExistence type="predicted"/>
<dbReference type="AlphaFoldDB" id="A0A0A9EHY5"/>
<protein>
    <submittedName>
        <fullName evidence="1">Uncharacterized protein</fullName>
    </submittedName>
</protein>
<evidence type="ECO:0000313" key="1">
    <source>
        <dbReference type="EMBL" id="JAE00375.1"/>
    </source>
</evidence>
<dbReference type="EMBL" id="GBRH01197521">
    <property type="protein sequence ID" value="JAE00375.1"/>
    <property type="molecule type" value="Transcribed_RNA"/>
</dbReference>
<organism evidence="1">
    <name type="scientific">Arundo donax</name>
    <name type="common">Giant reed</name>
    <name type="synonym">Donax arundinaceus</name>
    <dbReference type="NCBI Taxonomy" id="35708"/>
    <lineage>
        <taxon>Eukaryota</taxon>
        <taxon>Viridiplantae</taxon>
        <taxon>Streptophyta</taxon>
        <taxon>Embryophyta</taxon>
        <taxon>Tracheophyta</taxon>
        <taxon>Spermatophyta</taxon>
        <taxon>Magnoliopsida</taxon>
        <taxon>Liliopsida</taxon>
        <taxon>Poales</taxon>
        <taxon>Poaceae</taxon>
        <taxon>PACMAD clade</taxon>
        <taxon>Arundinoideae</taxon>
        <taxon>Arundineae</taxon>
        <taxon>Arundo</taxon>
    </lineage>
</organism>